<evidence type="ECO:0000313" key="2">
    <source>
        <dbReference type="Proteomes" id="UP000024284"/>
    </source>
</evidence>
<evidence type="ECO:0000313" key="1">
    <source>
        <dbReference type="EMBL" id="KFG90305.1"/>
    </source>
</evidence>
<keyword evidence="2" id="KW-1185">Reference proteome</keyword>
<accession>A0A086PA87</accession>
<dbReference type="STRING" id="76947.GCA_002080435_01484"/>
<proteinExistence type="predicted"/>
<protein>
    <recommendedName>
        <fullName evidence="3">DUF1214 domain-containing protein</fullName>
    </recommendedName>
</protein>
<comment type="caution">
    <text evidence="1">The sequence shown here is derived from an EMBL/GenBank/DDBJ whole genome shotgun (WGS) entry which is preliminary data.</text>
</comment>
<name>A0A086PA87_SPHHM</name>
<sequence>MANDKAAQRLLDGRAWDDFCETIRLTGHEIARWGELDDLDRTEWFRYLSRNVRSGLERFVENSEPDHPRLRDIPFRSSMSATSPDQDHLLSEWYEPGYEYRVWGNRGTIAYFVMAAWKADQDRNVGERDWAAAGVDSLKEFDPAMLYTTAFLQSDAIHFDADGNFEVYCTREKVEGKDWLPIDDSTVGLLVRVVHQDRPNEINPVMHIERLDKPKQRPLRPHELATNLARAAQMVRGYAELPRAWWFDNLGNRPNQLQFSRTVYLSNGGVADRHHAFGAWDKPRDMALVLHFEVPPAEQWIFQLLNIFQENLDTYEHLGGHINKARAVLEADGSCRVIVAESDPGIGGNWIDSFDHVHGTMTLRFIKCETPPMVRAHLVPLDELRSKGVSILTDDRAILSGELVP</sequence>
<dbReference type="eggNOG" id="COG5361">
    <property type="taxonomic scope" value="Bacteria"/>
</dbReference>
<gene>
    <name evidence="1" type="ORF">BV98_001507</name>
</gene>
<dbReference type="EMBL" id="JFZA02000012">
    <property type="protein sequence ID" value="KFG90305.1"/>
    <property type="molecule type" value="Genomic_DNA"/>
</dbReference>
<dbReference type="Proteomes" id="UP000024284">
    <property type="component" value="Unassembled WGS sequence"/>
</dbReference>
<dbReference type="RefSeq" id="WP_231567973.1">
    <property type="nucleotide sequence ID" value="NZ_BCZD01000005.1"/>
</dbReference>
<reference evidence="1" key="1">
    <citation type="submission" date="2014-08" db="EMBL/GenBank/DDBJ databases">
        <title>Draft genome sequences of Sphingobium herbicidovorans.</title>
        <authorList>
            <person name="Gan H.M."/>
            <person name="Gan H.Y."/>
            <person name="Savka M.A."/>
        </authorList>
    </citation>
    <scope>NUCLEOTIDE SEQUENCE [LARGE SCALE GENOMIC DNA]</scope>
    <source>
        <strain evidence="1">NBRC 16415</strain>
    </source>
</reference>
<dbReference type="PATRIC" id="fig|1219045.3.peg.1537"/>
<evidence type="ECO:0008006" key="3">
    <source>
        <dbReference type="Google" id="ProtNLM"/>
    </source>
</evidence>
<organism evidence="1 2">
    <name type="scientific">Sphingobium herbicidovorans (strain ATCC 700291 / DSM 11019 / CCUG 56400 / KCTC 2939 / LMG 18315 / NBRC 16415 / MH)</name>
    <name type="common">Sphingomonas herbicidovorans</name>
    <dbReference type="NCBI Taxonomy" id="1219045"/>
    <lineage>
        <taxon>Bacteria</taxon>
        <taxon>Pseudomonadati</taxon>
        <taxon>Pseudomonadota</taxon>
        <taxon>Alphaproteobacteria</taxon>
        <taxon>Sphingomonadales</taxon>
        <taxon>Sphingomonadaceae</taxon>
        <taxon>Sphingobium</taxon>
    </lineage>
</organism>
<dbReference type="AlphaFoldDB" id="A0A086PA87"/>